<evidence type="ECO:0000256" key="1">
    <source>
        <dbReference type="ARBA" id="ARBA00010617"/>
    </source>
</evidence>
<keyword evidence="5" id="KW-0503">Monooxygenase</keyword>
<evidence type="ECO:0000256" key="6">
    <source>
        <dbReference type="SAM" id="Phobius"/>
    </source>
</evidence>
<dbReference type="FunFam" id="1.10.630.10:FF:000011">
    <property type="entry name" value="Cytochrome P450 83B1"/>
    <property type="match status" value="1"/>
</dbReference>
<dbReference type="GO" id="GO:0016705">
    <property type="term" value="F:oxidoreductase activity, acting on paired donors, with incorporation or reduction of molecular oxygen"/>
    <property type="evidence" value="ECO:0007669"/>
    <property type="project" value="InterPro"/>
</dbReference>
<evidence type="ECO:0000256" key="4">
    <source>
        <dbReference type="PIRSR" id="PIRSR602401-1"/>
    </source>
</evidence>
<dbReference type="AlphaFoldDB" id="A0A2C9UJE1"/>
<dbReference type="GO" id="GO:0005506">
    <property type="term" value="F:iron ion binding"/>
    <property type="evidence" value="ECO:0007669"/>
    <property type="project" value="InterPro"/>
</dbReference>
<dbReference type="PANTHER" id="PTHR47955">
    <property type="entry name" value="CYTOCHROME P450 FAMILY 71 PROTEIN"/>
    <property type="match status" value="1"/>
</dbReference>
<dbReference type="CDD" id="cd11072">
    <property type="entry name" value="CYP71-like"/>
    <property type="match status" value="1"/>
</dbReference>
<evidence type="ECO:0000256" key="3">
    <source>
        <dbReference type="ARBA" id="ARBA00023004"/>
    </source>
</evidence>
<keyword evidence="6" id="KW-1133">Transmembrane helix</keyword>
<dbReference type="PROSITE" id="PS00086">
    <property type="entry name" value="CYTOCHROME_P450"/>
    <property type="match status" value="1"/>
</dbReference>
<dbReference type="STRING" id="3983.A0A2C9UJE1"/>
<proteinExistence type="inferred from homology"/>
<dbReference type="GO" id="GO:0020037">
    <property type="term" value="F:heme binding"/>
    <property type="evidence" value="ECO:0007669"/>
    <property type="project" value="InterPro"/>
</dbReference>
<dbReference type="InterPro" id="IPR017972">
    <property type="entry name" value="Cyt_P450_CS"/>
</dbReference>
<keyword evidence="4 5" id="KW-0349">Heme</keyword>
<keyword evidence="6" id="KW-0472">Membrane</keyword>
<dbReference type="PRINTS" id="PR00463">
    <property type="entry name" value="EP450I"/>
</dbReference>
<evidence type="ECO:0000256" key="2">
    <source>
        <dbReference type="ARBA" id="ARBA00022723"/>
    </source>
</evidence>
<dbReference type="Proteomes" id="UP000091857">
    <property type="component" value="Chromosome 14"/>
</dbReference>
<accession>A0A2C9UJE1</accession>
<keyword evidence="2 4" id="KW-0479">Metal-binding</keyword>
<dbReference type="GO" id="GO:0004497">
    <property type="term" value="F:monooxygenase activity"/>
    <property type="evidence" value="ECO:0007669"/>
    <property type="project" value="UniProtKB-KW"/>
</dbReference>
<gene>
    <name evidence="7" type="ORF">MANES_14G059300v8</name>
</gene>
<keyword evidence="3 4" id="KW-0408">Iron</keyword>
<comment type="cofactor">
    <cofactor evidence="4">
        <name>heme</name>
        <dbReference type="ChEBI" id="CHEBI:30413"/>
    </cofactor>
</comment>
<comment type="caution">
    <text evidence="7">The sequence shown here is derived from an EMBL/GenBank/DDBJ whole genome shotgun (WGS) entry which is preliminary data.</text>
</comment>
<feature type="binding site" description="axial binding residue" evidence="4">
    <location>
        <position position="451"/>
    </location>
    <ligand>
        <name>heme</name>
        <dbReference type="ChEBI" id="CHEBI:30413"/>
    </ligand>
    <ligandPart>
        <name>Fe</name>
        <dbReference type="ChEBI" id="CHEBI:18248"/>
    </ligandPart>
</feature>
<evidence type="ECO:0000313" key="8">
    <source>
        <dbReference type="Proteomes" id="UP000091857"/>
    </source>
</evidence>
<evidence type="ECO:0008006" key="9">
    <source>
        <dbReference type="Google" id="ProtNLM"/>
    </source>
</evidence>
<sequence>MGSYVPFGTSSILLPLSFTILALCFIIFLLNRSPLRSKKTVPPSPPRLPIIGNLHQIGSHPHRSLRSLAQIHGDVMLLHFGRIPVLVISSAEMACEIMKTQDLVFANRRKTRMKEKLLYDHKDVAAAPYGEYWRQIKSLCVVHLLSTKRVQSFRAVREEETAYMIERIKKTCSSSPINLSEVFARLANDVVCRSALGRKYNASEGGTKFKDLLGEFGELLGSFDVGDYISWLGWINHVSGLYARADRVAKELDNFLDEVVEQHRGGSGDGRDENTSKDFVDFLLWIQKENIAGFQIDATSIKALILDVFAAGSDTTYTVLEWAMTELLRHPEVMKKLQNEIREISSNESSAITEDHLNELPYLKAVIKETLRLHPPIPLLVPRLSTQDVKLKGFDIAAGTEVIINAWGIGRDPALWDRSEEFWPERFLNTNIDYKGHHFELIPFGAGRRICPGIAFAMSADELALANVLHKFDWGLTGEELDITESTGLTIHRKFPLLAVATPYSQ</sequence>
<feature type="transmembrane region" description="Helical" evidence="6">
    <location>
        <begin position="12"/>
        <end position="30"/>
    </location>
</feature>
<comment type="similarity">
    <text evidence="1 5">Belongs to the cytochrome P450 family.</text>
</comment>
<protein>
    <recommendedName>
        <fullName evidence="9">Cytochrome P450</fullName>
    </recommendedName>
</protein>
<reference evidence="8" key="1">
    <citation type="journal article" date="2016" name="Nat. Biotechnol.">
        <title>Sequencing wild and cultivated cassava and related species reveals extensive interspecific hybridization and genetic diversity.</title>
        <authorList>
            <person name="Bredeson J.V."/>
            <person name="Lyons J.B."/>
            <person name="Prochnik S.E."/>
            <person name="Wu G.A."/>
            <person name="Ha C.M."/>
            <person name="Edsinger-Gonzales E."/>
            <person name="Grimwood J."/>
            <person name="Schmutz J."/>
            <person name="Rabbi I.Y."/>
            <person name="Egesi C."/>
            <person name="Nauluvula P."/>
            <person name="Lebot V."/>
            <person name="Ndunguru J."/>
            <person name="Mkamilo G."/>
            <person name="Bart R.S."/>
            <person name="Setter T.L."/>
            <person name="Gleadow R.M."/>
            <person name="Kulakow P."/>
            <person name="Ferguson M.E."/>
            <person name="Rounsley S."/>
            <person name="Rokhsar D.S."/>
        </authorList>
    </citation>
    <scope>NUCLEOTIDE SEQUENCE [LARGE SCALE GENOMIC DNA]</scope>
    <source>
        <strain evidence="8">cv. AM560-2</strain>
    </source>
</reference>
<dbReference type="SUPFAM" id="SSF48264">
    <property type="entry name" value="Cytochrome P450"/>
    <property type="match status" value="1"/>
</dbReference>
<evidence type="ECO:0000256" key="5">
    <source>
        <dbReference type="RuleBase" id="RU000461"/>
    </source>
</evidence>
<keyword evidence="5" id="KW-0560">Oxidoreductase</keyword>
<name>A0A2C9UJE1_MANES</name>
<dbReference type="InterPro" id="IPR001128">
    <property type="entry name" value="Cyt_P450"/>
</dbReference>
<keyword evidence="6" id="KW-0812">Transmembrane</keyword>
<dbReference type="InterPro" id="IPR036396">
    <property type="entry name" value="Cyt_P450_sf"/>
</dbReference>
<dbReference type="PANTHER" id="PTHR47955:SF15">
    <property type="entry name" value="CYTOCHROME P450 71A2-LIKE"/>
    <property type="match status" value="1"/>
</dbReference>
<dbReference type="Pfam" id="PF00067">
    <property type="entry name" value="p450"/>
    <property type="match status" value="1"/>
</dbReference>
<dbReference type="PRINTS" id="PR00385">
    <property type="entry name" value="P450"/>
</dbReference>
<dbReference type="EMBL" id="CM004400">
    <property type="protein sequence ID" value="OAY30792.1"/>
    <property type="molecule type" value="Genomic_DNA"/>
</dbReference>
<dbReference type="InterPro" id="IPR002401">
    <property type="entry name" value="Cyt_P450_E_grp-I"/>
</dbReference>
<dbReference type="Gramene" id="Manes.14G059300.1.v8.1">
    <property type="protein sequence ID" value="Manes.14G059300.1.v8.1.CDS"/>
    <property type="gene ID" value="Manes.14G059300.v8.1"/>
</dbReference>
<evidence type="ECO:0000313" key="7">
    <source>
        <dbReference type="EMBL" id="OAY30792.1"/>
    </source>
</evidence>
<dbReference type="OMA" id="RFGLITM"/>
<dbReference type="Gene3D" id="1.10.630.10">
    <property type="entry name" value="Cytochrome P450"/>
    <property type="match status" value="1"/>
</dbReference>
<organism evidence="7 8">
    <name type="scientific">Manihot esculenta</name>
    <name type="common">Cassava</name>
    <name type="synonym">Jatropha manihot</name>
    <dbReference type="NCBI Taxonomy" id="3983"/>
    <lineage>
        <taxon>Eukaryota</taxon>
        <taxon>Viridiplantae</taxon>
        <taxon>Streptophyta</taxon>
        <taxon>Embryophyta</taxon>
        <taxon>Tracheophyta</taxon>
        <taxon>Spermatophyta</taxon>
        <taxon>Magnoliopsida</taxon>
        <taxon>eudicotyledons</taxon>
        <taxon>Gunneridae</taxon>
        <taxon>Pentapetalae</taxon>
        <taxon>rosids</taxon>
        <taxon>fabids</taxon>
        <taxon>Malpighiales</taxon>
        <taxon>Euphorbiaceae</taxon>
        <taxon>Crotonoideae</taxon>
        <taxon>Manihoteae</taxon>
        <taxon>Manihot</taxon>
    </lineage>
</organism>
<keyword evidence="8" id="KW-1185">Reference proteome</keyword>
<dbReference type="OrthoDB" id="1470350at2759"/>